<dbReference type="Proteomes" id="UP000443423">
    <property type="component" value="Unassembled WGS sequence"/>
</dbReference>
<comment type="caution">
    <text evidence="2">The sequence shown here is derived from an EMBL/GenBank/DDBJ whole genome shotgun (WGS) entry which is preliminary data.</text>
</comment>
<evidence type="ECO:0000313" key="3">
    <source>
        <dbReference type="Proteomes" id="UP000443423"/>
    </source>
</evidence>
<dbReference type="RefSeq" id="WP_151112311.1">
    <property type="nucleotide sequence ID" value="NZ_WKJQ01000001.1"/>
</dbReference>
<protein>
    <submittedName>
        <fullName evidence="2">Uncharacterized protein</fullName>
    </submittedName>
</protein>
<sequence length="343" mass="38608">MSLNNPSHPSSPERPNTLSKVTTTKDRQPQLWKDSSHDYDGFARLLNSLAETMTTDEAINICLFVESIADQFARGFTTVENRNTKIDLARGHGELNQLLSPSTIERAEAFELIKPPTIYNGWVENFQHKVARRTLWDLGSVAKEYLDMESIRGYDEETETLRSDANEGVAHRYIVRLAEHVYRGENKRVKTYVRSDSVAEIPEDLAETVVDIVAYNPDGSIYATCEVEMQPVDRQHITDDARLLAALPGDSDWVVHRKQDVNRLLDTFVCDGAITLPEGHPGWSAYDLSTSIAMERLQRVFEATDGSVPILESPIITSINTADNIRGMAQDVRPEIFSELNID</sequence>
<accession>A0A6A8G9D0</accession>
<reference evidence="2 3" key="1">
    <citation type="submission" date="2019-11" db="EMBL/GenBank/DDBJ databases">
        <title>Whole genome sequence of Haloferax sp. MBLA0078.</title>
        <authorList>
            <person name="Seo M.-J."/>
            <person name="Cho E.-S."/>
        </authorList>
    </citation>
    <scope>NUCLEOTIDE SEQUENCE [LARGE SCALE GENOMIC DNA]</scope>
    <source>
        <strain evidence="2 3">MBLA0078</strain>
    </source>
</reference>
<dbReference type="EMBL" id="WKJQ01000001">
    <property type="protein sequence ID" value="MRW97208.1"/>
    <property type="molecule type" value="Genomic_DNA"/>
</dbReference>
<evidence type="ECO:0000313" key="2">
    <source>
        <dbReference type="EMBL" id="MRW97208.1"/>
    </source>
</evidence>
<proteinExistence type="predicted"/>
<name>A0A6A8G9D0_9EURY</name>
<dbReference type="OrthoDB" id="383792at2157"/>
<organism evidence="2 3">
    <name type="scientific">Haloferax marinum</name>
    <dbReference type="NCBI Taxonomy" id="2666143"/>
    <lineage>
        <taxon>Archaea</taxon>
        <taxon>Methanobacteriati</taxon>
        <taxon>Methanobacteriota</taxon>
        <taxon>Stenosarchaea group</taxon>
        <taxon>Halobacteria</taxon>
        <taxon>Halobacteriales</taxon>
        <taxon>Haloferacaceae</taxon>
        <taxon>Haloferax</taxon>
    </lineage>
</organism>
<evidence type="ECO:0000256" key="1">
    <source>
        <dbReference type="SAM" id="MobiDB-lite"/>
    </source>
</evidence>
<gene>
    <name evidence="2" type="ORF">GJR99_11575</name>
</gene>
<keyword evidence="3" id="KW-1185">Reference proteome</keyword>
<feature type="compositionally biased region" description="Polar residues" evidence="1">
    <location>
        <begin position="1"/>
        <end position="22"/>
    </location>
</feature>
<dbReference type="AlphaFoldDB" id="A0A6A8G9D0"/>
<feature type="region of interest" description="Disordered" evidence="1">
    <location>
        <begin position="1"/>
        <end position="33"/>
    </location>
</feature>
<feature type="compositionally biased region" description="Basic and acidic residues" evidence="1">
    <location>
        <begin position="23"/>
        <end position="33"/>
    </location>
</feature>